<feature type="transmembrane region" description="Helical" evidence="7">
    <location>
        <begin position="21"/>
        <end position="40"/>
    </location>
</feature>
<dbReference type="Proteomes" id="UP000245790">
    <property type="component" value="Unassembled WGS sequence"/>
</dbReference>
<feature type="transmembrane region" description="Helical" evidence="7">
    <location>
        <begin position="52"/>
        <end position="72"/>
    </location>
</feature>
<feature type="transmembrane region" description="Helical" evidence="7">
    <location>
        <begin position="284"/>
        <end position="299"/>
    </location>
</feature>
<dbReference type="InterPro" id="IPR036259">
    <property type="entry name" value="MFS_trans_sf"/>
</dbReference>
<dbReference type="CDD" id="cd17472">
    <property type="entry name" value="MFS_YajR_like"/>
    <property type="match status" value="1"/>
</dbReference>
<evidence type="ECO:0000256" key="7">
    <source>
        <dbReference type="SAM" id="Phobius"/>
    </source>
</evidence>
<gene>
    <name evidence="9" type="ORF">C8D97_11640</name>
</gene>
<dbReference type="RefSeq" id="WP_109765061.1">
    <property type="nucleotide sequence ID" value="NZ_QGGU01000016.1"/>
</dbReference>
<organism evidence="9 10">
    <name type="scientific">Pleionea mediterranea</name>
    <dbReference type="NCBI Taxonomy" id="523701"/>
    <lineage>
        <taxon>Bacteria</taxon>
        <taxon>Pseudomonadati</taxon>
        <taxon>Pseudomonadota</taxon>
        <taxon>Gammaproteobacteria</taxon>
        <taxon>Oceanospirillales</taxon>
        <taxon>Pleioneaceae</taxon>
        <taxon>Pleionea</taxon>
    </lineage>
</organism>
<feature type="transmembrane region" description="Helical" evidence="7">
    <location>
        <begin position="218"/>
        <end position="239"/>
    </location>
</feature>
<dbReference type="GO" id="GO:0022857">
    <property type="term" value="F:transmembrane transporter activity"/>
    <property type="evidence" value="ECO:0007669"/>
    <property type="project" value="InterPro"/>
</dbReference>
<dbReference type="Gene3D" id="3.30.70.100">
    <property type="match status" value="1"/>
</dbReference>
<dbReference type="InterPro" id="IPR050171">
    <property type="entry name" value="MFS_Transporters"/>
</dbReference>
<name>A0A316F8R4_9GAMM</name>
<dbReference type="SUPFAM" id="SSF103473">
    <property type="entry name" value="MFS general substrate transporter"/>
    <property type="match status" value="1"/>
</dbReference>
<comment type="subcellular location">
    <subcellularLocation>
        <location evidence="1">Cell membrane</location>
        <topology evidence="1">Multi-pass membrane protein</topology>
    </subcellularLocation>
</comment>
<feature type="transmembrane region" description="Helical" evidence="7">
    <location>
        <begin position="107"/>
        <end position="128"/>
    </location>
</feature>
<dbReference type="PROSITE" id="PS50850">
    <property type="entry name" value="MFS"/>
    <property type="match status" value="1"/>
</dbReference>
<feature type="transmembrane region" description="Helical" evidence="7">
    <location>
        <begin position="84"/>
        <end position="101"/>
    </location>
</feature>
<protein>
    <submittedName>
        <fullName evidence="9">Putative MFS family arabinose efflux permease</fullName>
    </submittedName>
</protein>
<keyword evidence="6 7" id="KW-0472">Membrane</keyword>
<proteinExistence type="predicted"/>
<evidence type="ECO:0000256" key="5">
    <source>
        <dbReference type="ARBA" id="ARBA00022989"/>
    </source>
</evidence>
<keyword evidence="10" id="KW-1185">Reference proteome</keyword>
<accession>A0A316F8R4</accession>
<evidence type="ECO:0000256" key="1">
    <source>
        <dbReference type="ARBA" id="ARBA00004651"/>
    </source>
</evidence>
<dbReference type="PANTHER" id="PTHR23517:SF2">
    <property type="entry name" value="MULTIDRUG RESISTANCE PROTEIN MDTH"/>
    <property type="match status" value="1"/>
</dbReference>
<dbReference type="PANTHER" id="PTHR23517">
    <property type="entry name" value="RESISTANCE PROTEIN MDTM, PUTATIVE-RELATED-RELATED"/>
    <property type="match status" value="1"/>
</dbReference>
<dbReference type="AlphaFoldDB" id="A0A316F8R4"/>
<dbReference type="EMBL" id="QGGU01000016">
    <property type="protein sequence ID" value="PWK43626.1"/>
    <property type="molecule type" value="Genomic_DNA"/>
</dbReference>
<dbReference type="InterPro" id="IPR011701">
    <property type="entry name" value="MFS"/>
</dbReference>
<feature type="transmembrane region" description="Helical" evidence="7">
    <location>
        <begin position="140"/>
        <end position="159"/>
    </location>
</feature>
<feature type="transmembrane region" description="Helical" evidence="7">
    <location>
        <begin position="372"/>
        <end position="392"/>
    </location>
</feature>
<feature type="transmembrane region" description="Helical" evidence="7">
    <location>
        <begin position="305"/>
        <end position="323"/>
    </location>
</feature>
<dbReference type="Gene3D" id="1.20.1250.20">
    <property type="entry name" value="MFS general substrate transporter like domains"/>
    <property type="match status" value="1"/>
</dbReference>
<feature type="transmembrane region" description="Helical" evidence="7">
    <location>
        <begin position="344"/>
        <end position="366"/>
    </location>
</feature>
<comment type="caution">
    <text evidence="9">The sequence shown here is derived from an EMBL/GenBank/DDBJ whole genome shotgun (WGS) entry which is preliminary data.</text>
</comment>
<sequence length="460" mass="49102">MENTQQSSAMNATEKSAALSLSAVFAVRMLGLFMILPVFAVLSDTIEGSSPFLIGLAIGAYGLTQAIFQIPFGRLSDRYGRKPVILAGLILFAIGSVIAALSDHILWIIVGRLFQGCGAIASAVMALAADLSRDEQRSKVMAAIGMSIGAAFTIAMFTGPFIAELAGLSGLFWSSALMAVVAAVIIIYWTPTPEHRYSQRDAVAAKGQIRQIVKHPQLWRLNLGIFSLHFLLTAFFVAFPVKLSEMGLSLSSSGWVYFIVMIIAAVVMIPLIITAEKSWKHRQVMVLTMCAIAILEITISQFSGAFWLLVLLLGLFFAGFNVMEAMFPSLISRIAPASAKGAALGVYSTSQFLGASLGGPVAGYLAQSYGLSATYIAGAVVAVIWAAAGIGLKSPPRLTSYTFTVHHIDNDRLNALMDDIHAIEGVAEAVALPEAGAVYLKVDKQQFDESALLKLKSKPS</sequence>
<feature type="transmembrane region" description="Helical" evidence="7">
    <location>
        <begin position="254"/>
        <end position="272"/>
    </location>
</feature>
<evidence type="ECO:0000256" key="2">
    <source>
        <dbReference type="ARBA" id="ARBA00022448"/>
    </source>
</evidence>
<dbReference type="OrthoDB" id="9764259at2"/>
<keyword evidence="5 7" id="KW-1133">Transmembrane helix</keyword>
<evidence type="ECO:0000259" key="8">
    <source>
        <dbReference type="PROSITE" id="PS50850"/>
    </source>
</evidence>
<keyword evidence="4 7" id="KW-0812">Transmembrane</keyword>
<keyword evidence="3" id="KW-1003">Cell membrane</keyword>
<evidence type="ECO:0000313" key="10">
    <source>
        <dbReference type="Proteomes" id="UP000245790"/>
    </source>
</evidence>
<feature type="domain" description="Major facilitator superfamily (MFS) profile" evidence="8">
    <location>
        <begin position="17"/>
        <end position="397"/>
    </location>
</feature>
<reference evidence="9 10" key="1">
    <citation type="submission" date="2018-05" db="EMBL/GenBank/DDBJ databases">
        <title>Genomic Encyclopedia of Type Strains, Phase IV (KMG-IV): sequencing the most valuable type-strain genomes for metagenomic binning, comparative biology and taxonomic classification.</title>
        <authorList>
            <person name="Goeker M."/>
        </authorList>
    </citation>
    <scope>NUCLEOTIDE SEQUENCE [LARGE SCALE GENOMIC DNA]</scope>
    <source>
        <strain evidence="9 10">DSM 25350</strain>
    </source>
</reference>
<evidence type="ECO:0000256" key="6">
    <source>
        <dbReference type="ARBA" id="ARBA00023136"/>
    </source>
</evidence>
<feature type="transmembrane region" description="Helical" evidence="7">
    <location>
        <begin position="171"/>
        <end position="190"/>
    </location>
</feature>
<dbReference type="GO" id="GO:0005886">
    <property type="term" value="C:plasma membrane"/>
    <property type="evidence" value="ECO:0007669"/>
    <property type="project" value="UniProtKB-SubCell"/>
</dbReference>
<evidence type="ECO:0000313" key="9">
    <source>
        <dbReference type="EMBL" id="PWK43626.1"/>
    </source>
</evidence>
<dbReference type="InterPro" id="IPR020846">
    <property type="entry name" value="MFS_dom"/>
</dbReference>
<evidence type="ECO:0000256" key="4">
    <source>
        <dbReference type="ARBA" id="ARBA00022692"/>
    </source>
</evidence>
<keyword evidence="2" id="KW-0813">Transport</keyword>
<evidence type="ECO:0000256" key="3">
    <source>
        <dbReference type="ARBA" id="ARBA00022475"/>
    </source>
</evidence>
<dbReference type="Pfam" id="PF07690">
    <property type="entry name" value="MFS_1"/>
    <property type="match status" value="1"/>
</dbReference>